<gene>
    <name evidence="1" type="ORF">ROSINTL182_08671</name>
</gene>
<evidence type="ECO:0000313" key="1">
    <source>
        <dbReference type="EMBL" id="EEU99452.1"/>
    </source>
</evidence>
<reference evidence="1 2" key="1">
    <citation type="submission" date="2009-08" db="EMBL/GenBank/DDBJ databases">
        <authorList>
            <person name="Weinstock G."/>
            <person name="Sodergren E."/>
            <person name="Clifton S."/>
            <person name="Fulton L."/>
            <person name="Fulton B."/>
            <person name="Courtney L."/>
            <person name="Fronick C."/>
            <person name="Harrison M."/>
            <person name="Strong C."/>
            <person name="Farmer C."/>
            <person name="Delahaunty K."/>
            <person name="Markovic C."/>
            <person name="Hall O."/>
            <person name="Minx P."/>
            <person name="Tomlinson C."/>
            <person name="Mitreva M."/>
            <person name="Nelson J."/>
            <person name="Hou S."/>
            <person name="Wollam A."/>
            <person name="Pepin K.H."/>
            <person name="Johnson M."/>
            <person name="Bhonagiri V."/>
            <person name="Nash W.E."/>
            <person name="Warren W."/>
            <person name="Chinwalla A."/>
            <person name="Mardis E.R."/>
            <person name="Wilson R.K."/>
        </authorList>
    </citation>
    <scope>NUCLEOTIDE SEQUENCE [LARGE SCALE GENOMIC DNA]</scope>
    <source>
        <strain evidence="1 2">L1-82</strain>
    </source>
</reference>
<sequence length="42" mass="5228">MKREYRKKIFLFFKNRVIIEHIFCYNNIYTRKTESEASSGHE</sequence>
<dbReference type="Proteomes" id="UP000004828">
    <property type="component" value="Unassembled WGS sequence"/>
</dbReference>
<comment type="caution">
    <text evidence="1">The sequence shown here is derived from an EMBL/GenBank/DDBJ whole genome shotgun (WGS) entry which is preliminary data.</text>
</comment>
<organism evidence="1 2">
    <name type="scientific">Roseburia intestinalis L1-82</name>
    <dbReference type="NCBI Taxonomy" id="536231"/>
    <lineage>
        <taxon>Bacteria</taxon>
        <taxon>Bacillati</taxon>
        <taxon>Bacillota</taxon>
        <taxon>Clostridia</taxon>
        <taxon>Lachnospirales</taxon>
        <taxon>Lachnospiraceae</taxon>
        <taxon>Roseburia</taxon>
    </lineage>
</organism>
<dbReference type="HOGENOM" id="CLU_3257279_0_0_9"/>
<evidence type="ECO:0000313" key="2">
    <source>
        <dbReference type="Proteomes" id="UP000004828"/>
    </source>
</evidence>
<dbReference type="AlphaFoldDB" id="C7GFG4"/>
<protein>
    <submittedName>
        <fullName evidence="1">Uncharacterized protein</fullName>
    </submittedName>
</protein>
<proteinExistence type="predicted"/>
<dbReference type="EMBL" id="ABYJ02000204">
    <property type="protein sequence ID" value="EEU99452.1"/>
    <property type="molecule type" value="Genomic_DNA"/>
</dbReference>
<name>C7GFG4_9FIRM</name>
<accession>C7GFG4</accession>